<dbReference type="SUPFAM" id="SSF55961">
    <property type="entry name" value="Bet v1-like"/>
    <property type="match status" value="1"/>
</dbReference>
<proteinExistence type="predicted"/>
<evidence type="ECO:0000313" key="2">
    <source>
        <dbReference type="Proteomes" id="UP000799777"/>
    </source>
</evidence>
<accession>A0A9P4H1Q2</accession>
<dbReference type="AlphaFoldDB" id="A0A9P4H1Q2"/>
<dbReference type="OrthoDB" id="509124at2759"/>
<dbReference type="EMBL" id="ML978252">
    <property type="protein sequence ID" value="KAF2025977.1"/>
    <property type="molecule type" value="Genomic_DNA"/>
</dbReference>
<dbReference type="PANTHER" id="PTHR36166:SF1">
    <property type="entry name" value="SRPBCC DOMAIN-CONTAINING PROTEIN"/>
    <property type="match status" value="1"/>
</dbReference>
<dbReference type="Gene3D" id="3.30.530.20">
    <property type="match status" value="1"/>
</dbReference>
<organism evidence="1 2">
    <name type="scientific">Setomelanomma holmii</name>
    <dbReference type="NCBI Taxonomy" id="210430"/>
    <lineage>
        <taxon>Eukaryota</taxon>
        <taxon>Fungi</taxon>
        <taxon>Dikarya</taxon>
        <taxon>Ascomycota</taxon>
        <taxon>Pezizomycotina</taxon>
        <taxon>Dothideomycetes</taxon>
        <taxon>Pleosporomycetidae</taxon>
        <taxon>Pleosporales</taxon>
        <taxon>Pleosporineae</taxon>
        <taxon>Phaeosphaeriaceae</taxon>
        <taxon>Setomelanomma</taxon>
    </lineage>
</organism>
<dbReference type="CDD" id="cd07822">
    <property type="entry name" value="SRPBCC_4"/>
    <property type="match status" value="1"/>
</dbReference>
<dbReference type="InterPro" id="IPR023393">
    <property type="entry name" value="START-like_dom_sf"/>
</dbReference>
<reference evidence="1" key="1">
    <citation type="journal article" date="2020" name="Stud. Mycol.">
        <title>101 Dothideomycetes genomes: a test case for predicting lifestyles and emergence of pathogens.</title>
        <authorList>
            <person name="Haridas S."/>
            <person name="Albert R."/>
            <person name="Binder M."/>
            <person name="Bloem J."/>
            <person name="Labutti K."/>
            <person name="Salamov A."/>
            <person name="Andreopoulos B."/>
            <person name="Baker S."/>
            <person name="Barry K."/>
            <person name="Bills G."/>
            <person name="Bluhm B."/>
            <person name="Cannon C."/>
            <person name="Castanera R."/>
            <person name="Culley D."/>
            <person name="Daum C."/>
            <person name="Ezra D."/>
            <person name="Gonzalez J."/>
            <person name="Henrissat B."/>
            <person name="Kuo A."/>
            <person name="Liang C."/>
            <person name="Lipzen A."/>
            <person name="Lutzoni F."/>
            <person name="Magnuson J."/>
            <person name="Mondo S."/>
            <person name="Nolan M."/>
            <person name="Ohm R."/>
            <person name="Pangilinan J."/>
            <person name="Park H.-J."/>
            <person name="Ramirez L."/>
            <person name="Alfaro M."/>
            <person name="Sun H."/>
            <person name="Tritt A."/>
            <person name="Yoshinaga Y."/>
            <person name="Zwiers L.-H."/>
            <person name="Turgeon B."/>
            <person name="Goodwin S."/>
            <person name="Spatafora J."/>
            <person name="Crous P."/>
            <person name="Grigoriev I."/>
        </authorList>
    </citation>
    <scope>NUCLEOTIDE SEQUENCE</scope>
    <source>
        <strain evidence="1">CBS 110217</strain>
    </source>
</reference>
<dbReference type="PANTHER" id="PTHR36166">
    <property type="entry name" value="CHROMOSOME 9, WHOLE GENOME SHOTGUN SEQUENCE"/>
    <property type="match status" value="1"/>
</dbReference>
<keyword evidence="2" id="KW-1185">Reference proteome</keyword>
<comment type="caution">
    <text evidence="1">The sequence shown here is derived from an EMBL/GenBank/DDBJ whole genome shotgun (WGS) entry which is preliminary data.</text>
</comment>
<dbReference type="Proteomes" id="UP000799777">
    <property type="component" value="Unassembled WGS sequence"/>
</dbReference>
<sequence>MPISSSIEIASPPQLVREKFLDFPSLPTYHSGTFFKSITTQTTLEPRSKLTVVFASMGTMQPKFHTNELHLFAWHGNLPLIFGGHHKSKFEDSKTTPGGTTFTQEEIFHGMFAFLMGEGWIARKVGFREKTLRGWEGCNRDLKRWCEGSLEK</sequence>
<gene>
    <name evidence="1" type="ORF">EK21DRAFT_116266</name>
</gene>
<protein>
    <submittedName>
        <fullName evidence="1">Uncharacterized protein</fullName>
    </submittedName>
</protein>
<evidence type="ECO:0000313" key="1">
    <source>
        <dbReference type="EMBL" id="KAF2025977.1"/>
    </source>
</evidence>
<name>A0A9P4H1Q2_9PLEO</name>